<dbReference type="InterPro" id="IPR026341">
    <property type="entry name" value="T9SS_type_B"/>
</dbReference>
<keyword evidence="1" id="KW-0732">Signal</keyword>
<gene>
    <name evidence="2" type="ORF">SAMN05444359_13542</name>
</gene>
<dbReference type="InterPro" id="IPR013783">
    <property type="entry name" value="Ig-like_fold"/>
</dbReference>
<dbReference type="NCBIfam" id="TIGR04131">
    <property type="entry name" value="Bac_Flav_CTERM"/>
    <property type="match status" value="1"/>
</dbReference>
<reference evidence="3" key="1">
    <citation type="submission" date="2016-10" db="EMBL/GenBank/DDBJ databases">
        <authorList>
            <person name="Varghese N."/>
            <person name="Submissions S."/>
        </authorList>
    </citation>
    <scope>NUCLEOTIDE SEQUENCE [LARGE SCALE GENOMIC DNA]</scope>
    <source>
        <strain evidence="3">DSM 24740</strain>
    </source>
</reference>
<keyword evidence="3" id="KW-1185">Reference proteome</keyword>
<dbReference type="EMBL" id="FOFB01000035">
    <property type="protein sequence ID" value="SER33223.1"/>
    <property type="molecule type" value="Genomic_DNA"/>
</dbReference>
<dbReference type="Proteomes" id="UP000199021">
    <property type="component" value="Unassembled WGS sequence"/>
</dbReference>
<evidence type="ECO:0000313" key="3">
    <source>
        <dbReference type="Proteomes" id="UP000199021"/>
    </source>
</evidence>
<feature type="chain" id="PRO_5011686372" evidence="1">
    <location>
        <begin position="22"/>
        <end position="799"/>
    </location>
</feature>
<protein>
    <submittedName>
        <fullName evidence="2">Gliding motility-associated C-terminal domain-containing protein</fullName>
    </submittedName>
</protein>
<dbReference type="OrthoDB" id="9765926at2"/>
<proteinExistence type="predicted"/>
<dbReference type="AlphaFoldDB" id="A0A1H9NCY4"/>
<sequence>MNNGLLTLALCFFTGISSLLAGGLNPESGVVSVDPPTIMMGQVEILNPDTIYLCLGDTVELMQTNNLNDAGLIWSPGEGFIDALTDPSPRVVPVNSRYYVVSVGAADSLASDSVYIDVDRFVVPELINDTLICQGYPLQLITNAIDDTGNTVYDWSPGDFLDDSTDVNAIFVSEVGQDTVFTLVSTSENGVCSDTQMVRVDLIRSSLDILAEDTIFRCLGDEPLVIEASVDPFVDNDVTWSPLTGALSNNQGPSYTVDHDDNLTYYVEGVVGGCFQIDSVYVRIDSLPDDMSLTLDPVKDPFCQGDTFTLRSPTYDVGDYPLITHEWIVAPGIASPQDLYNAVFFASDSALVQRVNESGGCGDTSFIQINVIQPPILVFDPADPVVCPGEPLQITASFAPGGPTGTLEWEDPMGTLSCDDCLDPIATVSQTTTYMITVTADGSDCTSPAEYSIQVGTDLTPDLTQDRLLCLGESRRLIVGGTVLGYTYRITGGGIDTNDPNVEVTPTETTTYTVETTGDCGVVSEDITLEIINDYTLTADGPGTVCGDEDISLTANLSNNRNGQYVWTLPGGTETRSGAQITVPAVSGTYSVVFTDDFGCGSATASTDVAVLADELNPEFIFTDVDGNPITETFPGNRVVMTAQNVDPALNPDYSWSGNVLPPTGTGESLEVQVPGISDNPPTSVAYTLTVSIDAGCEAEVFRTLAVGESRVVIPEVITPNGDGTNDNFRLFYGGEITDYTMTIFNRWGQKVFSSTDVDEGWDGTKNGSPQNADAYLYITKFRINGAEETLEGQFSLVR</sequence>
<accession>A0A1H9NCY4</accession>
<dbReference type="Gene3D" id="2.60.40.10">
    <property type="entry name" value="Immunoglobulins"/>
    <property type="match status" value="1"/>
</dbReference>
<dbReference type="InParanoid" id="A0A1H9NCY4"/>
<evidence type="ECO:0000313" key="2">
    <source>
        <dbReference type="EMBL" id="SER33223.1"/>
    </source>
</evidence>
<dbReference type="Pfam" id="PF13585">
    <property type="entry name" value="CHU_C"/>
    <property type="match status" value="1"/>
</dbReference>
<dbReference type="RefSeq" id="WP_090172904.1">
    <property type="nucleotide sequence ID" value="NZ_FOFB01000035.1"/>
</dbReference>
<name>A0A1H9NCY4_9BACT</name>
<evidence type="ECO:0000256" key="1">
    <source>
        <dbReference type="SAM" id="SignalP"/>
    </source>
</evidence>
<feature type="signal peptide" evidence="1">
    <location>
        <begin position="1"/>
        <end position="21"/>
    </location>
</feature>
<dbReference type="STRING" id="478744.SAMN05444359_13542"/>
<organism evidence="2 3">
    <name type="scientific">Neolewinella agarilytica</name>
    <dbReference type="NCBI Taxonomy" id="478744"/>
    <lineage>
        <taxon>Bacteria</taxon>
        <taxon>Pseudomonadati</taxon>
        <taxon>Bacteroidota</taxon>
        <taxon>Saprospiria</taxon>
        <taxon>Saprospirales</taxon>
        <taxon>Lewinellaceae</taxon>
        <taxon>Neolewinella</taxon>
    </lineage>
</organism>